<evidence type="ECO:0000256" key="4">
    <source>
        <dbReference type="ARBA" id="ARBA00022622"/>
    </source>
</evidence>
<dbReference type="Pfam" id="PF25079">
    <property type="entry name" value="COB_C"/>
    <property type="match status" value="1"/>
</dbReference>
<reference evidence="11 12" key="1">
    <citation type="submission" date="2021-09" db="EMBL/GenBank/DDBJ databases">
        <title>Genomic insights and catalytic innovation underlie evolution of tropane alkaloids biosynthesis.</title>
        <authorList>
            <person name="Wang Y.-J."/>
            <person name="Tian T."/>
            <person name="Huang J.-P."/>
            <person name="Huang S.-X."/>
        </authorList>
    </citation>
    <scope>NUCLEOTIDE SEQUENCE [LARGE SCALE GENOMIC DNA]</scope>
    <source>
        <strain evidence="11">KIB-2018</strain>
        <tissue evidence="11">Leaf</tissue>
    </source>
</reference>
<feature type="signal peptide" evidence="9">
    <location>
        <begin position="1"/>
        <end position="22"/>
    </location>
</feature>
<name>A0AAV8UD92_9ROSI</name>
<dbReference type="InterPro" id="IPR006918">
    <property type="entry name" value="COBRA_pln"/>
</dbReference>
<evidence type="ECO:0000256" key="9">
    <source>
        <dbReference type="SAM" id="SignalP"/>
    </source>
</evidence>
<keyword evidence="3" id="KW-1003">Cell membrane</keyword>
<gene>
    <name evidence="11" type="ORF">K2173_010246</name>
</gene>
<proteinExistence type="inferred from homology"/>
<dbReference type="GO" id="GO:0005886">
    <property type="term" value="C:plasma membrane"/>
    <property type="evidence" value="ECO:0007669"/>
    <property type="project" value="UniProtKB-SubCell"/>
</dbReference>
<evidence type="ECO:0000256" key="8">
    <source>
        <dbReference type="ARBA" id="ARBA00023288"/>
    </source>
</evidence>
<dbReference type="PANTHER" id="PTHR31052">
    <property type="entry name" value="COBRA-LIKE PROTEIN 7"/>
    <property type="match status" value="1"/>
</dbReference>
<dbReference type="Proteomes" id="UP001159364">
    <property type="component" value="Linkage Group LG08"/>
</dbReference>
<evidence type="ECO:0000256" key="2">
    <source>
        <dbReference type="ARBA" id="ARBA00005507"/>
    </source>
</evidence>
<keyword evidence="4" id="KW-0336">GPI-anchor</keyword>
<evidence type="ECO:0000256" key="5">
    <source>
        <dbReference type="ARBA" id="ARBA00022729"/>
    </source>
</evidence>
<dbReference type="InterPro" id="IPR056900">
    <property type="entry name" value="COB_C"/>
</dbReference>
<comment type="similarity">
    <text evidence="2">Belongs to the COBRA family.</text>
</comment>
<evidence type="ECO:0000256" key="6">
    <source>
        <dbReference type="ARBA" id="ARBA00023136"/>
    </source>
</evidence>
<evidence type="ECO:0000256" key="1">
    <source>
        <dbReference type="ARBA" id="ARBA00004609"/>
    </source>
</evidence>
<comment type="caution">
    <text evidence="11">The sequence shown here is derived from an EMBL/GenBank/DDBJ whole genome shotgun (WGS) entry which is preliminary data.</text>
</comment>
<dbReference type="EMBL" id="JAIWQS010000008">
    <property type="protein sequence ID" value="KAJ8899093.1"/>
    <property type="molecule type" value="Genomic_DNA"/>
</dbReference>
<comment type="subcellular location">
    <subcellularLocation>
        <location evidence="1">Cell membrane</location>
        <topology evidence="1">Lipid-anchor</topology>
        <topology evidence="1">GPI-anchor</topology>
    </subcellularLocation>
</comment>
<dbReference type="PANTHER" id="PTHR31052:SF19">
    <property type="entry name" value="COBRA-LIKE PROTEIN 7"/>
    <property type="match status" value="1"/>
</dbReference>
<evidence type="ECO:0000256" key="3">
    <source>
        <dbReference type="ARBA" id="ARBA00022475"/>
    </source>
</evidence>
<dbReference type="Pfam" id="PF04833">
    <property type="entry name" value="COBRA"/>
    <property type="match status" value="1"/>
</dbReference>
<organism evidence="11 12">
    <name type="scientific">Erythroxylum novogranatense</name>
    <dbReference type="NCBI Taxonomy" id="1862640"/>
    <lineage>
        <taxon>Eukaryota</taxon>
        <taxon>Viridiplantae</taxon>
        <taxon>Streptophyta</taxon>
        <taxon>Embryophyta</taxon>
        <taxon>Tracheophyta</taxon>
        <taxon>Spermatophyta</taxon>
        <taxon>Magnoliopsida</taxon>
        <taxon>eudicotyledons</taxon>
        <taxon>Gunneridae</taxon>
        <taxon>Pentapetalae</taxon>
        <taxon>rosids</taxon>
        <taxon>fabids</taxon>
        <taxon>Malpighiales</taxon>
        <taxon>Erythroxylaceae</taxon>
        <taxon>Erythroxylum</taxon>
    </lineage>
</organism>
<keyword evidence="7" id="KW-0325">Glycoprotein</keyword>
<feature type="domain" description="COBRA C-terminal" evidence="10">
    <location>
        <begin position="407"/>
        <end position="618"/>
    </location>
</feature>
<evidence type="ECO:0000259" key="10">
    <source>
        <dbReference type="Pfam" id="PF25079"/>
    </source>
</evidence>
<keyword evidence="6" id="KW-0472">Membrane</keyword>
<keyword evidence="8" id="KW-0449">Lipoprotein</keyword>
<dbReference type="GO" id="GO:0010215">
    <property type="term" value="P:cellulose microfibril organization"/>
    <property type="evidence" value="ECO:0007669"/>
    <property type="project" value="InterPro"/>
</dbReference>
<evidence type="ECO:0000313" key="11">
    <source>
        <dbReference type="EMBL" id="KAJ8899093.1"/>
    </source>
</evidence>
<evidence type="ECO:0000256" key="7">
    <source>
        <dbReference type="ARBA" id="ARBA00023180"/>
    </source>
</evidence>
<evidence type="ECO:0000313" key="12">
    <source>
        <dbReference type="Proteomes" id="UP001159364"/>
    </source>
</evidence>
<protein>
    <recommendedName>
        <fullName evidence="10">COBRA C-terminal domain-containing protein</fullName>
    </recommendedName>
</protein>
<keyword evidence="12" id="KW-1185">Reference proteome</keyword>
<accession>A0AAV8UD92</accession>
<dbReference type="AlphaFoldDB" id="A0AAV8UD92"/>
<sequence length="641" mass="70817">MAMANNTLFLFVFSLSLYNSLSQQPLPNASCNGVVVTYTYDGGYIIPPTETDPTNQAYRFESTLAVRNNGRETLKSWKSFVRFQYNELLVSITGGVLAVATVMPAPVGNGTELVGSPVTDLKSAIETAGDVTQMEAYIKLVGTQFGNGNLSSVLPANLSLSNEGYSCPVPSIQGNVMQVCCIVSELTDGGAYRLEQNFEPLQNGDLTIMYDVLSSYDTNYWAQVTISNHNPVGRLENWKLSWDWTREEFIYTMKGAYPHVLDTNDCIFGQQGQHYKELDFSQVLSCERRPTITDLPPTRANDSNLGRIPFCCRNGTILPPGMDPSKAMSIFQMQVYKMPPDLNRTALFPPQNWKINGTWSSDFECGVPVAVTPTQFPDPNGLPSEKSAVASWQVVCNVTHFKEQKPKCCVSFSAFYNDSVVPCRTCACGCNDNPSQTCNSNEPALLLPSRALLVPFENRTSDALDWASTKRFTVPNPPPCGDNCGVSINWHVLSDYRNGWTARITIFNWGENEFVDWFATVQLDKAMPGFEKVYSLNGSAITDPNNTIFMQGFKDLNYLLAETDRANPRKDPRIPGTQQSVISFTKKTTPLIKVAAGDGFPTKVLFNGEECALPSIIPSRTSRKTITANVIFGLLPVLLLL</sequence>
<keyword evidence="5 9" id="KW-0732">Signal</keyword>
<feature type="chain" id="PRO_5043496716" description="COBRA C-terminal domain-containing protein" evidence="9">
    <location>
        <begin position="23"/>
        <end position="641"/>
    </location>
</feature>
<dbReference type="GO" id="GO:0098552">
    <property type="term" value="C:side of membrane"/>
    <property type="evidence" value="ECO:0007669"/>
    <property type="project" value="UniProtKB-KW"/>
</dbReference>